<proteinExistence type="predicted"/>
<dbReference type="PANTHER" id="PTHR19384">
    <property type="entry name" value="NITRIC OXIDE SYNTHASE-RELATED"/>
    <property type="match status" value="1"/>
</dbReference>
<dbReference type="InterPro" id="IPR008254">
    <property type="entry name" value="Flavodoxin/NO_synth"/>
</dbReference>
<gene>
    <name evidence="12" type="ORF">WJX84_009524</name>
</gene>
<keyword evidence="7" id="KW-0560">Oxidoreductase</keyword>
<keyword evidence="9" id="KW-0812">Transmembrane</keyword>
<comment type="caution">
    <text evidence="12">The sequence shown here is derived from an EMBL/GenBank/DDBJ whole genome shotgun (WGS) entry which is preliminary data.</text>
</comment>
<organism evidence="12 13">
    <name type="scientific">Apatococcus fuscideae</name>
    <dbReference type="NCBI Taxonomy" id="2026836"/>
    <lineage>
        <taxon>Eukaryota</taxon>
        <taxon>Viridiplantae</taxon>
        <taxon>Chlorophyta</taxon>
        <taxon>core chlorophytes</taxon>
        <taxon>Trebouxiophyceae</taxon>
        <taxon>Chlorellales</taxon>
        <taxon>Chlorellaceae</taxon>
        <taxon>Apatococcus</taxon>
    </lineage>
</organism>
<dbReference type="Gene3D" id="2.40.30.10">
    <property type="entry name" value="Translation factors"/>
    <property type="match status" value="1"/>
</dbReference>
<evidence type="ECO:0000256" key="9">
    <source>
        <dbReference type="SAM" id="Phobius"/>
    </source>
</evidence>
<dbReference type="SUPFAM" id="SSF52218">
    <property type="entry name" value="Flavoproteins"/>
    <property type="match status" value="1"/>
</dbReference>
<dbReference type="PROSITE" id="PS51384">
    <property type="entry name" value="FAD_FR"/>
    <property type="match status" value="1"/>
</dbReference>
<evidence type="ECO:0000256" key="1">
    <source>
        <dbReference type="ARBA" id="ARBA00001917"/>
    </source>
</evidence>
<dbReference type="PRINTS" id="PR00371">
    <property type="entry name" value="FPNCR"/>
</dbReference>
<evidence type="ECO:0000256" key="4">
    <source>
        <dbReference type="ARBA" id="ARBA00022643"/>
    </source>
</evidence>
<dbReference type="InterPro" id="IPR001433">
    <property type="entry name" value="OxRdtase_FAD/NAD-bd"/>
</dbReference>
<evidence type="ECO:0000313" key="13">
    <source>
        <dbReference type="Proteomes" id="UP001485043"/>
    </source>
</evidence>
<dbReference type="Proteomes" id="UP001485043">
    <property type="component" value="Unassembled WGS sequence"/>
</dbReference>
<evidence type="ECO:0000256" key="5">
    <source>
        <dbReference type="ARBA" id="ARBA00022827"/>
    </source>
</evidence>
<dbReference type="FunFam" id="3.40.50.80:FF:000001">
    <property type="entry name" value="NADPH--cytochrome P450 reductase 1"/>
    <property type="match status" value="1"/>
</dbReference>
<dbReference type="Gene3D" id="3.40.50.360">
    <property type="match status" value="1"/>
</dbReference>
<dbReference type="Pfam" id="PF00175">
    <property type="entry name" value="NAD_binding_1"/>
    <property type="match status" value="1"/>
</dbReference>
<keyword evidence="6" id="KW-0521">NADP</keyword>
<evidence type="ECO:0000256" key="2">
    <source>
        <dbReference type="ARBA" id="ARBA00001974"/>
    </source>
</evidence>
<accession>A0AAW1SY83</accession>
<evidence type="ECO:0000313" key="12">
    <source>
        <dbReference type="EMBL" id="KAK9862195.1"/>
    </source>
</evidence>
<dbReference type="InterPro" id="IPR039261">
    <property type="entry name" value="FNR_nucleotide-bd"/>
</dbReference>
<keyword evidence="13" id="KW-1185">Reference proteome</keyword>
<keyword evidence="3" id="KW-0285">Flavoprotein</keyword>
<dbReference type="InterPro" id="IPR017927">
    <property type="entry name" value="FAD-bd_FR_type"/>
</dbReference>
<dbReference type="InterPro" id="IPR029039">
    <property type="entry name" value="Flavoprotein-like_sf"/>
</dbReference>
<dbReference type="Gene3D" id="3.40.50.80">
    <property type="entry name" value="Nucleotide-binding domain of ferredoxin-NADP reductase (FNR) module"/>
    <property type="match status" value="1"/>
</dbReference>
<dbReference type="InterPro" id="IPR001709">
    <property type="entry name" value="Flavoprot_Pyr_Nucl_cyt_Rdtase"/>
</dbReference>
<feature type="domain" description="Flavodoxin-like" evidence="10">
    <location>
        <begin position="71"/>
        <end position="223"/>
    </location>
</feature>
<dbReference type="GO" id="GO:0050660">
    <property type="term" value="F:flavin adenine dinucleotide binding"/>
    <property type="evidence" value="ECO:0007669"/>
    <property type="project" value="TreeGrafter"/>
</dbReference>
<protein>
    <recommendedName>
        <fullName evidence="8">NADPH--hemoprotein reductase</fullName>
        <ecNumber evidence="8">1.6.2.4</ecNumber>
    </recommendedName>
</protein>
<dbReference type="InterPro" id="IPR023173">
    <property type="entry name" value="NADPH_Cyt_P450_Rdtase_alpha"/>
</dbReference>
<dbReference type="GO" id="GO:0003958">
    <property type="term" value="F:NADPH-hemoprotein reductase activity"/>
    <property type="evidence" value="ECO:0007669"/>
    <property type="project" value="UniProtKB-EC"/>
</dbReference>
<dbReference type="PRINTS" id="PR00369">
    <property type="entry name" value="FLAVODOXIN"/>
</dbReference>
<dbReference type="EMBL" id="JALJOV010000641">
    <property type="protein sequence ID" value="KAK9862195.1"/>
    <property type="molecule type" value="Genomic_DNA"/>
</dbReference>
<evidence type="ECO:0000259" key="10">
    <source>
        <dbReference type="PROSITE" id="PS50902"/>
    </source>
</evidence>
<evidence type="ECO:0000256" key="8">
    <source>
        <dbReference type="ARBA" id="ARBA00023797"/>
    </source>
</evidence>
<name>A0AAW1SY83_9CHLO</name>
<dbReference type="Pfam" id="PF00667">
    <property type="entry name" value="FAD_binding_1"/>
    <property type="match status" value="1"/>
</dbReference>
<comment type="cofactor">
    <cofactor evidence="2">
        <name>FAD</name>
        <dbReference type="ChEBI" id="CHEBI:57692"/>
    </cofactor>
</comment>
<evidence type="ECO:0000259" key="11">
    <source>
        <dbReference type="PROSITE" id="PS51384"/>
    </source>
</evidence>
<dbReference type="InterPro" id="IPR001094">
    <property type="entry name" value="Flavdoxin-like"/>
</dbReference>
<dbReference type="Gene3D" id="1.20.990.10">
    <property type="entry name" value="NADPH-cytochrome p450 Reductase, Chain A, domain 3"/>
    <property type="match status" value="1"/>
</dbReference>
<feature type="transmembrane region" description="Helical" evidence="9">
    <location>
        <begin position="15"/>
        <end position="35"/>
    </location>
</feature>
<dbReference type="PROSITE" id="PS50902">
    <property type="entry name" value="FLAVODOXIN_LIKE"/>
    <property type="match status" value="1"/>
</dbReference>
<dbReference type="GO" id="GO:0010181">
    <property type="term" value="F:FMN binding"/>
    <property type="evidence" value="ECO:0007669"/>
    <property type="project" value="InterPro"/>
</dbReference>
<sequence>MHDISLELLGRNLSAPSLGLASVVLVVLSLALFFFQKKVSLKSSALADTATSLLQKTPVAASVPSADKSKVTFLYGTQTGTAERFAKQLKSDLQEQYGDTHEFMVEDIEDYDHEELFPKEQLVFLFLATYGDGDPTDSAIKFHKWITEAAKATTEDGAEQSLTGVRFSIFGLGNKQYEHFAAMGKRVNECMLQLGAKEVAPRGDGDDDEDIDEDFEKWKELLLAKVEEQKIMGGEVSRASTEVKRISLPAYEVQLLAGADPKPTLNMHMMASGNGTAPQSPFLARVSTARELHRPDSERSCFHLEVDMTGSAASYEAGDHVGIYVENSADIVEETCRRLQHSPETVLQFRHPAGNPDRLGTCPSGTVTLRTALAQWADVLSPMRKAAFQKFAECGKEVGGAEGERLRRLAGPEGKEEFAAFVQQPQRCLLEVMQAFPSVHPPLGVFFGCIASRLQPRFYSLSSGPGVNPKSLHVTCAVVNDTVPTGRIHKGVGSCWLACKQPGDRLPSFVRRSAFRLPRQLDVPIVMIGPGTGLAPFRGFMQQRAWLHKKSGKELGPAHLFFGCRKREHDFIYQEELEQWKEEGIISHLHLAFSRAGPEKDYVQHKLKQEAAAVWALIQPEAKGYVYVCGDAKHMAKDVHRELVEMARLACGGSASQGEAALQKLVDLGRYQRDVW</sequence>
<dbReference type="InterPro" id="IPR003097">
    <property type="entry name" value="CysJ-like_FAD-binding"/>
</dbReference>
<feature type="domain" description="FAD-binding FR-type" evidence="11">
    <location>
        <begin position="279"/>
        <end position="518"/>
    </location>
</feature>
<evidence type="ECO:0000256" key="6">
    <source>
        <dbReference type="ARBA" id="ARBA00022857"/>
    </source>
</evidence>
<dbReference type="PANTHER" id="PTHR19384:SF17">
    <property type="entry name" value="NADPH--CYTOCHROME P450 REDUCTASE"/>
    <property type="match status" value="1"/>
</dbReference>
<dbReference type="SUPFAM" id="SSF63380">
    <property type="entry name" value="Riboflavin synthase domain-like"/>
    <property type="match status" value="1"/>
</dbReference>
<keyword evidence="5" id="KW-0274">FAD</keyword>
<dbReference type="EC" id="1.6.2.4" evidence="8"/>
<dbReference type="SUPFAM" id="SSF52343">
    <property type="entry name" value="Ferredoxin reductase-like, C-terminal NADP-linked domain"/>
    <property type="match status" value="1"/>
</dbReference>
<keyword evidence="4" id="KW-0288">FMN</keyword>
<evidence type="ECO:0000256" key="7">
    <source>
        <dbReference type="ARBA" id="ARBA00023002"/>
    </source>
</evidence>
<keyword evidence="9" id="KW-0472">Membrane</keyword>
<dbReference type="AlphaFoldDB" id="A0AAW1SY83"/>
<comment type="cofactor">
    <cofactor evidence="1">
        <name>FMN</name>
        <dbReference type="ChEBI" id="CHEBI:58210"/>
    </cofactor>
</comment>
<keyword evidence="9" id="KW-1133">Transmembrane helix</keyword>
<dbReference type="GO" id="GO:0005829">
    <property type="term" value="C:cytosol"/>
    <property type="evidence" value="ECO:0007669"/>
    <property type="project" value="TreeGrafter"/>
</dbReference>
<dbReference type="Pfam" id="PF00258">
    <property type="entry name" value="Flavodoxin_1"/>
    <property type="match status" value="1"/>
</dbReference>
<evidence type="ECO:0000256" key="3">
    <source>
        <dbReference type="ARBA" id="ARBA00022630"/>
    </source>
</evidence>
<dbReference type="InterPro" id="IPR017938">
    <property type="entry name" value="Riboflavin_synthase-like_b-brl"/>
</dbReference>
<reference evidence="12 13" key="1">
    <citation type="journal article" date="2024" name="Nat. Commun.">
        <title>Phylogenomics reveals the evolutionary origins of lichenization in chlorophyte algae.</title>
        <authorList>
            <person name="Puginier C."/>
            <person name="Libourel C."/>
            <person name="Otte J."/>
            <person name="Skaloud P."/>
            <person name="Haon M."/>
            <person name="Grisel S."/>
            <person name="Petersen M."/>
            <person name="Berrin J.G."/>
            <person name="Delaux P.M."/>
            <person name="Dal Grande F."/>
            <person name="Keller J."/>
        </authorList>
    </citation>
    <scope>NUCLEOTIDE SEQUENCE [LARGE SCALE GENOMIC DNA]</scope>
    <source>
        <strain evidence="12 13">SAG 2523</strain>
    </source>
</reference>